<dbReference type="OMA" id="LAGWMIC"/>
<dbReference type="SUPFAM" id="SSF69593">
    <property type="entry name" value="Glycerol-3-phosphate (1)-acyltransferase"/>
    <property type="match status" value="1"/>
</dbReference>
<keyword evidence="3" id="KW-0012">Acyltransferase</keyword>
<dbReference type="GO" id="GO:0003841">
    <property type="term" value="F:1-acylglycerol-3-phosphate O-acyltransferase activity"/>
    <property type="evidence" value="ECO:0007669"/>
    <property type="project" value="TreeGrafter"/>
</dbReference>
<dbReference type="KEGG" id="spar:SPRG_00156"/>
<dbReference type="VEuPathDB" id="FungiDB:SPRG_00156"/>
<dbReference type="RefSeq" id="XP_012193654.1">
    <property type="nucleotide sequence ID" value="XM_012338264.1"/>
</dbReference>
<keyword evidence="7" id="KW-1185">Reference proteome</keyword>
<dbReference type="STRING" id="695850.A0A067D8H8"/>
<evidence type="ECO:0000256" key="2">
    <source>
        <dbReference type="ARBA" id="ARBA00022679"/>
    </source>
</evidence>
<protein>
    <recommendedName>
        <fullName evidence="5">Phospholipid/glycerol acyltransferase domain-containing protein</fullName>
    </recommendedName>
</protein>
<evidence type="ECO:0000256" key="3">
    <source>
        <dbReference type="ARBA" id="ARBA00023315"/>
    </source>
</evidence>
<dbReference type="OrthoDB" id="186786at2759"/>
<evidence type="ECO:0000256" key="1">
    <source>
        <dbReference type="ARBA" id="ARBA00008655"/>
    </source>
</evidence>
<feature type="transmembrane region" description="Helical" evidence="4">
    <location>
        <begin position="329"/>
        <end position="351"/>
    </location>
</feature>
<feature type="transmembrane region" description="Helical" evidence="4">
    <location>
        <begin position="30"/>
        <end position="55"/>
    </location>
</feature>
<proteinExistence type="inferred from homology"/>
<evidence type="ECO:0000313" key="7">
    <source>
        <dbReference type="Proteomes" id="UP000030745"/>
    </source>
</evidence>
<reference evidence="6 7" key="1">
    <citation type="journal article" date="2013" name="PLoS Genet.">
        <title>Distinctive expansion of potential virulence genes in the genome of the oomycete fish pathogen Saprolegnia parasitica.</title>
        <authorList>
            <person name="Jiang R.H."/>
            <person name="de Bruijn I."/>
            <person name="Haas B.J."/>
            <person name="Belmonte R."/>
            <person name="Lobach L."/>
            <person name="Christie J."/>
            <person name="van den Ackerveken G."/>
            <person name="Bottin A."/>
            <person name="Bulone V."/>
            <person name="Diaz-Moreno S.M."/>
            <person name="Dumas B."/>
            <person name="Fan L."/>
            <person name="Gaulin E."/>
            <person name="Govers F."/>
            <person name="Grenville-Briggs L.J."/>
            <person name="Horner N.R."/>
            <person name="Levin J.Z."/>
            <person name="Mammella M."/>
            <person name="Meijer H.J."/>
            <person name="Morris P."/>
            <person name="Nusbaum C."/>
            <person name="Oome S."/>
            <person name="Phillips A.J."/>
            <person name="van Rooyen D."/>
            <person name="Rzeszutek E."/>
            <person name="Saraiva M."/>
            <person name="Secombes C.J."/>
            <person name="Seidl M.F."/>
            <person name="Snel B."/>
            <person name="Stassen J.H."/>
            <person name="Sykes S."/>
            <person name="Tripathy S."/>
            <person name="van den Berg H."/>
            <person name="Vega-Arreguin J.C."/>
            <person name="Wawra S."/>
            <person name="Young S.K."/>
            <person name="Zeng Q."/>
            <person name="Dieguez-Uribeondo J."/>
            <person name="Russ C."/>
            <person name="Tyler B.M."/>
            <person name="van West P."/>
        </authorList>
    </citation>
    <scope>NUCLEOTIDE SEQUENCE [LARGE SCALE GENOMIC DNA]</scope>
    <source>
        <strain evidence="6 7">CBS 223.65</strain>
    </source>
</reference>
<gene>
    <name evidence="6" type="ORF">SPRG_00156</name>
</gene>
<dbReference type="PANTHER" id="PTHR10983:SF24">
    <property type="entry name" value="1-ACYLGLYCEROL-3-PHOSPHATE O-ACYLTRANSFERASE 3, ISOFORM E-RELATED"/>
    <property type="match status" value="1"/>
</dbReference>
<accession>A0A067D8H8</accession>
<evidence type="ECO:0000259" key="5">
    <source>
        <dbReference type="SMART" id="SM00563"/>
    </source>
</evidence>
<dbReference type="InterPro" id="IPR032098">
    <property type="entry name" value="Acyltransf_C"/>
</dbReference>
<dbReference type="Proteomes" id="UP000030745">
    <property type="component" value="Unassembled WGS sequence"/>
</dbReference>
<keyword evidence="4" id="KW-0812">Transmembrane</keyword>
<name>A0A067D8H8_SAPPC</name>
<dbReference type="CDD" id="cd07990">
    <property type="entry name" value="LPLAT_LCLAT1-like"/>
    <property type="match status" value="1"/>
</dbReference>
<dbReference type="EMBL" id="KK583189">
    <property type="protein sequence ID" value="KDO35307.1"/>
    <property type="molecule type" value="Genomic_DNA"/>
</dbReference>
<evidence type="ECO:0000256" key="4">
    <source>
        <dbReference type="SAM" id="Phobius"/>
    </source>
</evidence>
<sequence>MADAKTGPKAIFPGPQYEAAPTLPGKVAGAMYVVIIILMTLGFGFYIVVPTLLLLSWTCPTVAEHIYRVVLGLFCATVSGILEHLGGMEVVVTGEDGETFAFNDSDRILLISNHRTEIDWLLHWNFAMKIGRHDRIMTMLKAGLKNVPLIGWALNILKFPFVQRNWAEDQDSLGRIIDSYHARPWGTWLAMFPEGTALYAKTFAESQAFATSKGRTPFNYVLEPRLKGFALCIDKFRPTYVLDMTMAYPELRSGVRPSPLRMLFGQFPSAVHFHVRRFTLDDVMAAESTDTWLYERFAAKEELLSQFYAKHDGTFDKPVATCLPSSRPLFFKSLMVVLAVIAGLLHALWFWNYSVTWLVLMTTIVYINKFF</sequence>
<dbReference type="GeneID" id="24122809"/>
<dbReference type="SMART" id="SM00563">
    <property type="entry name" value="PlsC"/>
    <property type="match status" value="1"/>
</dbReference>
<feature type="domain" description="Phospholipid/glycerol acyltransferase" evidence="5">
    <location>
        <begin position="108"/>
        <end position="230"/>
    </location>
</feature>
<dbReference type="Pfam" id="PF01553">
    <property type="entry name" value="Acyltransferase"/>
    <property type="match status" value="1"/>
</dbReference>
<keyword evidence="2" id="KW-0808">Transferase</keyword>
<dbReference type="Pfam" id="PF16076">
    <property type="entry name" value="Acyltransf_C"/>
    <property type="match status" value="1"/>
</dbReference>
<organism evidence="6 7">
    <name type="scientific">Saprolegnia parasitica (strain CBS 223.65)</name>
    <dbReference type="NCBI Taxonomy" id="695850"/>
    <lineage>
        <taxon>Eukaryota</taxon>
        <taxon>Sar</taxon>
        <taxon>Stramenopiles</taxon>
        <taxon>Oomycota</taxon>
        <taxon>Saprolegniomycetes</taxon>
        <taxon>Saprolegniales</taxon>
        <taxon>Saprolegniaceae</taxon>
        <taxon>Saprolegnia</taxon>
    </lineage>
</organism>
<evidence type="ECO:0000313" key="6">
    <source>
        <dbReference type="EMBL" id="KDO35307.1"/>
    </source>
</evidence>
<keyword evidence="4" id="KW-0472">Membrane</keyword>
<dbReference type="AlphaFoldDB" id="A0A067D8H8"/>
<keyword evidence="4" id="KW-1133">Transmembrane helix</keyword>
<comment type="similarity">
    <text evidence="1">Belongs to the 1-acyl-sn-glycerol-3-phosphate acyltransferase family.</text>
</comment>
<dbReference type="PANTHER" id="PTHR10983">
    <property type="entry name" value="1-ACYLGLYCEROL-3-PHOSPHATE ACYLTRANSFERASE-RELATED"/>
    <property type="match status" value="1"/>
</dbReference>
<dbReference type="InterPro" id="IPR002123">
    <property type="entry name" value="Plipid/glycerol_acylTrfase"/>
</dbReference>
<dbReference type="GO" id="GO:0012505">
    <property type="term" value="C:endomembrane system"/>
    <property type="evidence" value="ECO:0007669"/>
    <property type="project" value="TreeGrafter"/>
</dbReference>